<dbReference type="InterPro" id="IPR001789">
    <property type="entry name" value="Sig_transdc_resp-reg_receiver"/>
</dbReference>
<evidence type="ECO:0000313" key="5">
    <source>
        <dbReference type="Proteomes" id="UP000273405"/>
    </source>
</evidence>
<dbReference type="Gene3D" id="3.40.50.2300">
    <property type="match status" value="1"/>
</dbReference>
<dbReference type="Proteomes" id="UP000273405">
    <property type="component" value="Unassembled WGS sequence"/>
</dbReference>
<name>A0A3A8NA03_9BACT</name>
<dbReference type="Pfam" id="PF00072">
    <property type="entry name" value="Response_reg"/>
    <property type="match status" value="1"/>
</dbReference>
<accession>A0A3A8NA03</accession>
<evidence type="ECO:0000313" key="4">
    <source>
        <dbReference type="EMBL" id="RKH36214.1"/>
    </source>
</evidence>
<dbReference type="AlphaFoldDB" id="A0A3A8NA03"/>
<sequence length="126" mass="13833">MGSGSMSRPPPTLLIVEDDSDLREALVEILSAEGFTVVATANGTEALAWLETHPPPALALLDMWTPRKDGWLLLGILHQRPALADMPVVVISASEEKHPAIREVLQKPFDRDVLVACVRRFVHALH</sequence>
<organism evidence="4 5">
    <name type="scientific">Corallococcus sicarius</name>
    <dbReference type="NCBI Taxonomy" id="2316726"/>
    <lineage>
        <taxon>Bacteria</taxon>
        <taxon>Pseudomonadati</taxon>
        <taxon>Myxococcota</taxon>
        <taxon>Myxococcia</taxon>
        <taxon>Myxococcales</taxon>
        <taxon>Cystobacterineae</taxon>
        <taxon>Myxococcaceae</taxon>
        <taxon>Corallococcus</taxon>
    </lineage>
</organism>
<feature type="modified residue" description="4-aspartylphosphate" evidence="2">
    <location>
        <position position="62"/>
    </location>
</feature>
<evidence type="ECO:0000256" key="1">
    <source>
        <dbReference type="ARBA" id="ARBA00022553"/>
    </source>
</evidence>
<reference evidence="5" key="1">
    <citation type="submission" date="2018-09" db="EMBL/GenBank/DDBJ databases">
        <authorList>
            <person name="Livingstone P.G."/>
            <person name="Whitworth D.E."/>
        </authorList>
    </citation>
    <scope>NUCLEOTIDE SEQUENCE [LARGE SCALE GENOMIC DNA]</scope>
    <source>
        <strain evidence="5">CA040B</strain>
    </source>
</reference>
<dbReference type="InterPro" id="IPR050595">
    <property type="entry name" value="Bact_response_regulator"/>
</dbReference>
<evidence type="ECO:0000256" key="2">
    <source>
        <dbReference type="PROSITE-ProRule" id="PRU00169"/>
    </source>
</evidence>
<dbReference type="CDD" id="cd00156">
    <property type="entry name" value="REC"/>
    <property type="match status" value="1"/>
</dbReference>
<dbReference type="SUPFAM" id="SSF52172">
    <property type="entry name" value="CheY-like"/>
    <property type="match status" value="1"/>
</dbReference>
<comment type="caution">
    <text evidence="4">The sequence shown here is derived from an EMBL/GenBank/DDBJ whole genome shotgun (WGS) entry which is preliminary data.</text>
</comment>
<dbReference type="InterPro" id="IPR011006">
    <property type="entry name" value="CheY-like_superfamily"/>
</dbReference>
<keyword evidence="1 2" id="KW-0597">Phosphoprotein</keyword>
<protein>
    <submittedName>
        <fullName evidence="4">Response regulator</fullName>
    </submittedName>
</protein>
<proteinExistence type="predicted"/>
<dbReference type="PANTHER" id="PTHR44591:SF3">
    <property type="entry name" value="RESPONSE REGULATORY DOMAIN-CONTAINING PROTEIN"/>
    <property type="match status" value="1"/>
</dbReference>
<feature type="domain" description="Response regulatory" evidence="3">
    <location>
        <begin position="12"/>
        <end position="122"/>
    </location>
</feature>
<dbReference type="SMART" id="SM00448">
    <property type="entry name" value="REC"/>
    <property type="match status" value="1"/>
</dbReference>
<dbReference type="GO" id="GO:0000160">
    <property type="term" value="P:phosphorelay signal transduction system"/>
    <property type="evidence" value="ECO:0007669"/>
    <property type="project" value="InterPro"/>
</dbReference>
<evidence type="ECO:0000259" key="3">
    <source>
        <dbReference type="PROSITE" id="PS50110"/>
    </source>
</evidence>
<dbReference type="PANTHER" id="PTHR44591">
    <property type="entry name" value="STRESS RESPONSE REGULATOR PROTEIN 1"/>
    <property type="match status" value="1"/>
</dbReference>
<keyword evidence="5" id="KW-1185">Reference proteome</keyword>
<dbReference type="PROSITE" id="PS50110">
    <property type="entry name" value="RESPONSE_REGULATORY"/>
    <property type="match status" value="1"/>
</dbReference>
<dbReference type="EMBL" id="RAWG01000304">
    <property type="protein sequence ID" value="RKH36214.1"/>
    <property type="molecule type" value="Genomic_DNA"/>
</dbReference>
<gene>
    <name evidence="4" type="ORF">D7X12_33105</name>
</gene>